<proteinExistence type="predicted"/>
<dbReference type="Gene3D" id="3.40.50.150">
    <property type="entry name" value="Vaccinia Virus protein VP39"/>
    <property type="match status" value="1"/>
</dbReference>
<dbReference type="InterPro" id="IPR016461">
    <property type="entry name" value="COMT-like"/>
</dbReference>
<dbReference type="PIRSF" id="PIRSF005739">
    <property type="entry name" value="O-mtase"/>
    <property type="match status" value="1"/>
</dbReference>
<dbReference type="InterPro" id="IPR012967">
    <property type="entry name" value="COMT_dimerisation"/>
</dbReference>
<dbReference type="InterPro" id="IPR036388">
    <property type="entry name" value="WH-like_DNA-bd_sf"/>
</dbReference>
<dbReference type="PROSITE" id="PS51683">
    <property type="entry name" value="SAM_OMT_II"/>
    <property type="match status" value="1"/>
</dbReference>
<dbReference type="AlphaFoldDB" id="A0A6A6JHH4"/>
<feature type="active site" description="Proton acceptor" evidence="4">
    <location>
        <position position="300"/>
    </location>
</feature>
<keyword evidence="1 7" id="KW-0489">Methyltransferase</keyword>
<dbReference type="EMBL" id="ML986496">
    <property type="protein sequence ID" value="KAF2275665.1"/>
    <property type="molecule type" value="Genomic_DNA"/>
</dbReference>
<evidence type="ECO:0000259" key="6">
    <source>
        <dbReference type="Pfam" id="PF08100"/>
    </source>
</evidence>
<protein>
    <submittedName>
        <fullName evidence="7">S-adenosyl-L-methionine-dependent methyltransferase</fullName>
    </submittedName>
</protein>
<dbReference type="Proteomes" id="UP000800097">
    <property type="component" value="Unassembled WGS sequence"/>
</dbReference>
<dbReference type="PANTHER" id="PTHR43712:SF11">
    <property type="entry name" value="O-METHYLTRANSFERASE (AFU_ORTHOLOGUE AFUA_2G17820)-RELATED"/>
    <property type="match status" value="1"/>
</dbReference>
<gene>
    <name evidence="7" type="ORF">EI97DRAFT_450866</name>
</gene>
<dbReference type="OrthoDB" id="1535081at2759"/>
<dbReference type="Gene3D" id="1.10.10.10">
    <property type="entry name" value="Winged helix-like DNA-binding domain superfamily/Winged helix DNA-binding domain"/>
    <property type="match status" value="1"/>
</dbReference>
<dbReference type="GeneID" id="54553484"/>
<evidence type="ECO:0000313" key="7">
    <source>
        <dbReference type="EMBL" id="KAF2275665.1"/>
    </source>
</evidence>
<evidence type="ECO:0000313" key="8">
    <source>
        <dbReference type="Proteomes" id="UP000800097"/>
    </source>
</evidence>
<evidence type="ECO:0000256" key="3">
    <source>
        <dbReference type="ARBA" id="ARBA00022691"/>
    </source>
</evidence>
<keyword evidence="3" id="KW-0949">S-adenosyl-L-methionine</keyword>
<dbReference type="GO" id="GO:0046983">
    <property type="term" value="F:protein dimerization activity"/>
    <property type="evidence" value="ECO:0007669"/>
    <property type="project" value="InterPro"/>
</dbReference>
<dbReference type="SUPFAM" id="SSF53335">
    <property type="entry name" value="S-adenosyl-L-methionine-dependent methyltransferases"/>
    <property type="match status" value="1"/>
</dbReference>
<keyword evidence="2 7" id="KW-0808">Transferase</keyword>
<accession>A0A6A6JHH4</accession>
<dbReference type="GO" id="GO:0032259">
    <property type="term" value="P:methylation"/>
    <property type="evidence" value="ECO:0007669"/>
    <property type="project" value="UniProtKB-KW"/>
</dbReference>
<feature type="domain" description="O-methyltransferase C-terminal" evidence="5">
    <location>
        <begin position="224"/>
        <end position="370"/>
    </location>
</feature>
<dbReference type="SUPFAM" id="SSF46785">
    <property type="entry name" value="Winged helix' DNA-binding domain"/>
    <property type="match status" value="1"/>
</dbReference>
<dbReference type="Pfam" id="PF00891">
    <property type="entry name" value="Methyltransf_2"/>
    <property type="match status" value="1"/>
</dbReference>
<dbReference type="Pfam" id="PF08100">
    <property type="entry name" value="Dimerisation"/>
    <property type="match status" value="1"/>
</dbReference>
<evidence type="ECO:0000256" key="1">
    <source>
        <dbReference type="ARBA" id="ARBA00022603"/>
    </source>
</evidence>
<evidence type="ECO:0000256" key="2">
    <source>
        <dbReference type="ARBA" id="ARBA00022679"/>
    </source>
</evidence>
<dbReference type="InterPro" id="IPR001077">
    <property type="entry name" value="COMT_C"/>
</dbReference>
<dbReference type="GO" id="GO:0008171">
    <property type="term" value="F:O-methyltransferase activity"/>
    <property type="evidence" value="ECO:0007669"/>
    <property type="project" value="InterPro"/>
</dbReference>
<dbReference type="RefSeq" id="XP_033653204.1">
    <property type="nucleotide sequence ID" value="XM_033800309.1"/>
</dbReference>
<feature type="domain" description="O-methyltransferase dimerisation" evidence="6">
    <location>
        <begin position="49"/>
        <end position="127"/>
    </location>
</feature>
<evidence type="ECO:0000259" key="5">
    <source>
        <dbReference type="Pfam" id="PF00891"/>
    </source>
</evidence>
<evidence type="ECO:0000256" key="4">
    <source>
        <dbReference type="PIRSR" id="PIRSR005739-1"/>
    </source>
</evidence>
<reference evidence="7" key="1">
    <citation type="journal article" date="2020" name="Stud. Mycol.">
        <title>101 Dothideomycetes genomes: a test case for predicting lifestyles and emergence of pathogens.</title>
        <authorList>
            <person name="Haridas S."/>
            <person name="Albert R."/>
            <person name="Binder M."/>
            <person name="Bloem J."/>
            <person name="Labutti K."/>
            <person name="Salamov A."/>
            <person name="Andreopoulos B."/>
            <person name="Baker S."/>
            <person name="Barry K."/>
            <person name="Bills G."/>
            <person name="Bluhm B."/>
            <person name="Cannon C."/>
            <person name="Castanera R."/>
            <person name="Culley D."/>
            <person name="Daum C."/>
            <person name="Ezra D."/>
            <person name="Gonzalez J."/>
            <person name="Henrissat B."/>
            <person name="Kuo A."/>
            <person name="Liang C."/>
            <person name="Lipzen A."/>
            <person name="Lutzoni F."/>
            <person name="Magnuson J."/>
            <person name="Mondo S."/>
            <person name="Nolan M."/>
            <person name="Ohm R."/>
            <person name="Pangilinan J."/>
            <person name="Park H.-J."/>
            <person name="Ramirez L."/>
            <person name="Alfaro M."/>
            <person name="Sun H."/>
            <person name="Tritt A."/>
            <person name="Yoshinaga Y."/>
            <person name="Zwiers L.-H."/>
            <person name="Turgeon B."/>
            <person name="Goodwin S."/>
            <person name="Spatafora J."/>
            <person name="Crous P."/>
            <person name="Grigoriev I."/>
        </authorList>
    </citation>
    <scope>NUCLEOTIDE SEQUENCE</scope>
    <source>
        <strain evidence="7">CBS 379.55</strain>
    </source>
</reference>
<name>A0A6A6JHH4_WESOR</name>
<keyword evidence="8" id="KW-1185">Reference proteome</keyword>
<organism evidence="7 8">
    <name type="scientific">Westerdykella ornata</name>
    <dbReference type="NCBI Taxonomy" id="318751"/>
    <lineage>
        <taxon>Eukaryota</taxon>
        <taxon>Fungi</taxon>
        <taxon>Dikarya</taxon>
        <taxon>Ascomycota</taxon>
        <taxon>Pezizomycotina</taxon>
        <taxon>Dothideomycetes</taxon>
        <taxon>Pleosporomycetidae</taxon>
        <taxon>Pleosporales</taxon>
        <taxon>Sporormiaceae</taxon>
        <taxon>Westerdykella</taxon>
    </lineage>
</organism>
<dbReference type="InterPro" id="IPR029063">
    <property type="entry name" value="SAM-dependent_MTases_sf"/>
</dbReference>
<dbReference type="PANTHER" id="PTHR43712">
    <property type="entry name" value="PUTATIVE (AFU_ORTHOLOGUE AFUA_4G14580)-RELATED"/>
    <property type="match status" value="1"/>
</dbReference>
<sequence>MDVSELTKNIASFAASPPSDLSAEARAGLYGAVSQLRDALMDPLQATLRFAFGVHETSAVLLAINMKLFDLAVAAGGPLTVDELAEKASADPLLVRRVLRMLVGLSLFTQHSVDSFSAKPLANIYVTGSPLREAMIHLGSHTSAVARLPEYFAQNGYKNPDDAFQGPWQFLEKTDKHYFDWLADHPNLQHAFNTSMTISRMGQVHWFEFYPVREKLSGVSASDTTLVDIGGGVGHDVVAFRNQFPDIPGKLVFEDLPSVVASGVANGLPSGVEGVGHDFLHPQPASVKGAKIYYMQAVLHDWPDKQARTIIKHIHDVMVQGSILLINENVLPEEKVSLYQAEIDLSMMVAFSSLERTVKDFKKLLESEGLRLAHVYKPAAMTPGAGTVLEFVLA</sequence>
<dbReference type="InterPro" id="IPR036390">
    <property type="entry name" value="WH_DNA-bd_sf"/>
</dbReference>